<sequence>MMLCICEKPKQAKMIAQAFPHRDKKGYIEVLPCEQFREGGIITYCIGHILELAPAESYGPYGSWSLEDLPILPQKFILKVTESKKQQYQIIKRFVHDTSKNLQTIVHAGDIGREGEGLILEALLHMGNKKPVKRLWTNSLTKSSVEKAFKNLRDIHATTYTPMYWEFLARQHSDWILGINMSRCISILLNNIGIRDNSGGFSVGRVQDVLANIVYRREKEIASFKSSPYWDVYGHFKIGKHSYTGKWFLDKDDHLFNQTQATALGDFCKGKSSYIYSVDKDKKEVRPPQFYNLTNLQAEVNKRIGLSPAEVLKVAQELYERSLISYPRSEPKHVTPEEAKMFPKIMDNLGKLPEYAPLLKEPLRDISSDKRYVDESKTDDHYAIILTEDPADLSSLSKNELFVYDLIARSMIAAHYDNAIFNHSEIITVVEGDFTFKSTGKQLQHEGWRVVFRKNEKEGNRSPDENGDSVTILPPVEQGETGVCESTSLIEGKTTSPKRFTQGDLVKIMENAGAYLSEVEKEGFKNSELSIGTVATRAGIISQVLNKKYIRVEKNHIFLEPKGEILIQSLKGVNYLTSPVTTGKMEQFLAQIGSGRGDYIKDYHRFVQRTKDITTEIIELTIESSKSWSFDSALEDLQASVEMGPCKICDGKVVDRGTFYGCSNYHTNKCEFSIQKRLSGKELSSANIGALLERGTTSLIKGFKKKNKEGTFDAFLVWDENEKRIKFNFNGVPQKKVKK</sequence>
<name>A0ABV6GJG1_9BACI</name>
<organism evidence="13 14">
    <name type="scientific">Metabacillus herbersteinensis</name>
    <dbReference type="NCBI Taxonomy" id="283816"/>
    <lineage>
        <taxon>Bacteria</taxon>
        <taxon>Bacillati</taxon>
        <taxon>Bacillota</taxon>
        <taxon>Bacilli</taxon>
        <taxon>Bacillales</taxon>
        <taxon>Bacillaceae</taxon>
        <taxon>Metabacillus</taxon>
    </lineage>
</organism>
<dbReference type="SMART" id="SM00437">
    <property type="entry name" value="TOP1Ac"/>
    <property type="match status" value="1"/>
</dbReference>
<dbReference type="SMART" id="SM00493">
    <property type="entry name" value="TOPRIM"/>
    <property type="match status" value="1"/>
</dbReference>
<evidence type="ECO:0000256" key="8">
    <source>
        <dbReference type="ARBA" id="ARBA00031985"/>
    </source>
</evidence>
<dbReference type="GO" id="GO:0016853">
    <property type="term" value="F:isomerase activity"/>
    <property type="evidence" value="ECO:0007669"/>
    <property type="project" value="UniProtKB-KW"/>
</dbReference>
<dbReference type="Pfam" id="PF13342">
    <property type="entry name" value="Toprim_Crpt"/>
    <property type="match status" value="1"/>
</dbReference>
<dbReference type="InterPro" id="IPR013825">
    <property type="entry name" value="Topo_IA_cen_sub2"/>
</dbReference>
<dbReference type="EC" id="5.6.2.1" evidence="3"/>
<evidence type="ECO:0000256" key="6">
    <source>
        <dbReference type="ARBA" id="ARBA00023235"/>
    </source>
</evidence>
<evidence type="ECO:0000313" key="13">
    <source>
        <dbReference type="EMBL" id="MFC0273598.1"/>
    </source>
</evidence>
<dbReference type="InterPro" id="IPR023405">
    <property type="entry name" value="Topo_IA_core_domain"/>
</dbReference>
<dbReference type="Gene3D" id="1.10.290.10">
    <property type="entry name" value="Topoisomerase I, domain 4"/>
    <property type="match status" value="1"/>
</dbReference>
<gene>
    <name evidence="13" type="ORF">ACFFIX_19590</name>
</gene>
<reference evidence="13 14" key="1">
    <citation type="submission" date="2024-09" db="EMBL/GenBank/DDBJ databases">
        <authorList>
            <person name="Sun Q."/>
            <person name="Mori K."/>
        </authorList>
    </citation>
    <scope>NUCLEOTIDE SEQUENCE [LARGE SCALE GENOMIC DNA]</scope>
    <source>
        <strain evidence="13 14">CCM 7228</strain>
    </source>
</reference>
<dbReference type="PRINTS" id="PR00417">
    <property type="entry name" value="PRTPISMRASEI"/>
</dbReference>
<dbReference type="Gene3D" id="2.70.20.10">
    <property type="entry name" value="Topoisomerase I, domain 3"/>
    <property type="match status" value="1"/>
</dbReference>
<comment type="similarity">
    <text evidence="2">Belongs to the type IA topoisomerase family.</text>
</comment>
<evidence type="ECO:0000256" key="7">
    <source>
        <dbReference type="ARBA" id="ARBA00030003"/>
    </source>
</evidence>
<keyword evidence="14" id="KW-1185">Reference proteome</keyword>
<evidence type="ECO:0000256" key="4">
    <source>
        <dbReference type="ARBA" id="ARBA00023029"/>
    </source>
</evidence>
<evidence type="ECO:0000256" key="2">
    <source>
        <dbReference type="ARBA" id="ARBA00009446"/>
    </source>
</evidence>
<dbReference type="InterPro" id="IPR013497">
    <property type="entry name" value="Topo_IA_cen"/>
</dbReference>
<dbReference type="PROSITE" id="PS00396">
    <property type="entry name" value="TOPO_IA_1"/>
    <property type="match status" value="1"/>
</dbReference>
<dbReference type="SUPFAM" id="SSF56712">
    <property type="entry name" value="Prokaryotic type I DNA topoisomerase"/>
    <property type="match status" value="1"/>
</dbReference>
<feature type="region of interest" description="Disordered" evidence="11">
    <location>
        <begin position="456"/>
        <end position="488"/>
    </location>
</feature>
<dbReference type="PANTHER" id="PTHR11390">
    <property type="entry name" value="PROKARYOTIC DNA TOPOISOMERASE"/>
    <property type="match status" value="1"/>
</dbReference>
<keyword evidence="4" id="KW-0799">Topoisomerase</keyword>
<evidence type="ECO:0000313" key="14">
    <source>
        <dbReference type="Proteomes" id="UP001589854"/>
    </source>
</evidence>
<comment type="catalytic activity">
    <reaction evidence="1">
        <text>ATP-independent breakage of single-stranded DNA, followed by passage and rejoining.</text>
        <dbReference type="EC" id="5.6.2.1"/>
    </reaction>
</comment>
<dbReference type="InterPro" id="IPR000380">
    <property type="entry name" value="Topo_IA"/>
</dbReference>
<dbReference type="Gene3D" id="3.40.50.140">
    <property type="match status" value="1"/>
</dbReference>
<dbReference type="Gene3D" id="1.10.460.10">
    <property type="entry name" value="Topoisomerase I, domain 2"/>
    <property type="match status" value="1"/>
</dbReference>
<evidence type="ECO:0000259" key="12">
    <source>
        <dbReference type="PROSITE" id="PS52039"/>
    </source>
</evidence>
<keyword evidence="5" id="KW-0238">DNA-binding</keyword>
<dbReference type="SMART" id="SM00436">
    <property type="entry name" value="TOP1Bc"/>
    <property type="match status" value="1"/>
</dbReference>
<evidence type="ECO:0000256" key="9">
    <source>
        <dbReference type="ARBA" id="ARBA00032235"/>
    </source>
</evidence>
<dbReference type="CDD" id="cd00186">
    <property type="entry name" value="TOP1Ac"/>
    <property type="match status" value="1"/>
</dbReference>
<evidence type="ECO:0000256" key="10">
    <source>
        <dbReference type="ARBA" id="ARBA00032877"/>
    </source>
</evidence>
<dbReference type="Proteomes" id="UP001589854">
    <property type="component" value="Unassembled WGS sequence"/>
</dbReference>
<evidence type="ECO:0000256" key="1">
    <source>
        <dbReference type="ARBA" id="ARBA00000213"/>
    </source>
</evidence>
<dbReference type="InterPro" id="IPR006171">
    <property type="entry name" value="TOPRIM_dom"/>
</dbReference>
<dbReference type="InterPro" id="IPR003602">
    <property type="entry name" value="Topo_IA_DNA-bd_dom"/>
</dbReference>
<dbReference type="Pfam" id="PF01751">
    <property type="entry name" value="Toprim"/>
    <property type="match status" value="1"/>
</dbReference>
<dbReference type="InterPro" id="IPR003601">
    <property type="entry name" value="Topo_IA_2"/>
</dbReference>
<dbReference type="InterPro" id="IPR025589">
    <property type="entry name" value="Toprim_C_rpt"/>
</dbReference>
<dbReference type="Pfam" id="PF01131">
    <property type="entry name" value="Topoisom_bac"/>
    <property type="match status" value="1"/>
</dbReference>
<keyword evidence="6 13" id="KW-0413">Isomerase</keyword>
<dbReference type="InterPro" id="IPR013824">
    <property type="entry name" value="Topo_IA_cen_sub1"/>
</dbReference>
<feature type="domain" description="Topo IA-type catalytic" evidence="12">
    <location>
        <begin position="160"/>
        <end position="614"/>
    </location>
</feature>
<protein>
    <recommendedName>
        <fullName evidence="3">DNA topoisomerase</fullName>
        <ecNumber evidence="3">5.6.2.1</ecNumber>
    </recommendedName>
    <alternativeName>
        <fullName evidence="10">Omega-protein</fullName>
    </alternativeName>
    <alternativeName>
        <fullName evidence="9">Relaxing enzyme</fullName>
    </alternativeName>
    <alternativeName>
        <fullName evidence="7">Swivelase</fullName>
    </alternativeName>
    <alternativeName>
        <fullName evidence="8">Untwisting enzyme</fullName>
    </alternativeName>
</protein>
<evidence type="ECO:0000256" key="5">
    <source>
        <dbReference type="ARBA" id="ARBA00023125"/>
    </source>
</evidence>
<evidence type="ECO:0000256" key="3">
    <source>
        <dbReference type="ARBA" id="ARBA00012891"/>
    </source>
</evidence>
<dbReference type="PROSITE" id="PS52039">
    <property type="entry name" value="TOPO_IA_2"/>
    <property type="match status" value="1"/>
</dbReference>
<dbReference type="PANTHER" id="PTHR11390:SF21">
    <property type="entry name" value="DNA TOPOISOMERASE 3-ALPHA"/>
    <property type="match status" value="1"/>
</dbReference>
<dbReference type="InterPro" id="IPR023406">
    <property type="entry name" value="Topo_IA_AS"/>
</dbReference>
<dbReference type="InterPro" id="IPR013826">
    <property type="entry name" value="Topo_IA_cen_sub3"/>
</dbReference>
<comment type="caution">
    <text evidence="13">The sequence shown here is derived from an EMBL/GenBank/DDBJ whole genome shotgun (WGS) entry which is preliminary data.</text>
</comment>
<evidence type="ECO:0000256" key="11">
    <source>
        <dbReference type="SAM" id="MobiDB-lite"/>
    </source>
</evidence>
<accession>A0ABV6GJG1</accession>
<dbReference type="EMBL" id="JBHLVO010000022">
    <property type="protein sequence ID" value="MFC0273598.1"/>
    <property type="molecule type" value="Genomic_DNA"/>
</dbReference>
<proteinExistence type="inferred from homology"/>